<reference evidence="2 3" key="1">
    <citation type="submission" date="2016-07" db="EMBL/GenBank/DDBJ databases">
        <title>Pervasive Adenine N6-methylation of Active Genes in Fungi.</title>
        <authorList>
            <consortium name="DOE Joint Genome Institute"/>
            <person name="Mondo S.J."/>
            <person name="Dannebaum R.O."/>
            <person name="Kuo R.C."/>
            <person name="Labutti K."/>
            <person name="Haridas S."/>
            <person name="Kuo A."/>
            <person name="Salamov A."/>
            <person name="Ahrendt S.R."/>
            <person name="Lipzen A."/>
            <person name="Sullivan W."/>
            <person name="Andreopoulos W.B."/>
            <person name="Clum A."/>
            <person name="Lindquist E."/>
            <person name="Daum C."/>
            <person name="Ramamoorthy G.K."/>
            <person name="Gryganskyi A."/>
            <person name="Culley D."/>
            <person name="Magnuson J.K."/>
            <person name="James T.Y."/>
            <person name="O'Malley M.A."/>
            <person name="Stajich J.E."/>
            <person name="Spatafora J.W."/>
            <person name="Visel A."/>
            <person name="Grigoriev I.V."/>
        </authorList>
    </citation>
    <scope>NUCLEOTIDE SEQUENCE [LARGE SCALE GENOMIC DNA]</scope>
    <source>
        <strain evidence="2 3">68-887.2</strain>
    </source>
</reference>
<dbReference type="GO" id="GO:0005524">
    <property type="term" value="F:ATP binding"/>
    <property type="evidence" value="ECO:0007669"/>
    <property type="project" value="InterPro"/>
</dbReference>
<name>A0A1Y2AZB4_9TREE</name>
<protein>
    <submittedName>
        <fullName evidence="2">p-loop containing nucleoside triphosphate hydrolase protein</fullName>
    </submittedName>
</protein>
<dbReference type="EMBL" id="MCFC01000035">
    <property type="protein sequence ID" value="ORY27929.1"/>
    <property type="molecule type" value="Genomic_DNA"/>
</dbReference>
<evidence type="ECO:0000259" key="1">
    <source>
        <dbReference type="Pfam" id="PF00485"/>
    </source>
</evidence>
<sequence length="229" mass="25830">MQDQVDRLAKKVVALYYAHPADKRLLIAIGGPPGCGKSTVVAPLMARINMLLGSEDITVTVSLDGWHYSRQKLSTMSDPIEAHWRRGAPFTFDLQQYRSFLDLLGISLAGDIPRPDIPFPSFDHSLKDPSPGPFPVCNRHRIILIEGLYVLLNRPGWAECAQMMDMRVWIECERDIARARVIRRHIEAGIYVDSNKSAERVDAVDMVNGEEVRRCRVEPTDIVYSIESA</sequence>
<evidence type="ECO:0000313" key="2">
    <source>
        <dbReference type="EMBL" id="ORY27929.1"/>
    </source>
</evidence>
<dbReference type="STRING" id="71784.A0A1Y2AZB4"/>
<dbReference type="GO" id="GO:0016787">
    <property type="term" value="F:hydrolase activity"/>
    <property type="evidence" value="ECO:0007669"/>
    <property type="project" value="UniProtKB-KW"/>
</dbReference>
<keyword evidence="2" id="KW-0378">Hydrolase</keyword>
<gene>
    <name evidence="2" type="ORF">BCR39DRAFT_536842</name>
</gene>
<proteinExistence type="predicted"/>
<dbReference type="InterPro" id="IPR006083">
    <property type="entry name" value="PRK/URK"/>
</dbReference>
<accession>A0A1Y2AZB4</accession>
<dbReference type="OrthoDB" id="6362633at2759"/>
<keyword evidence="3" id="KW-1185">Reference proteome</keyword>
<dbReference type="AlphaFoldDB" id="A0A1Y2AZB4"/>
<dbReference type="InParanoid" id="A0A1Y2AZB4"/>
<feature type="domain" description="Phosphoribulokinase/uridine kinase" evidence="1">
    <location>
        <begin position="26"/>
        <end position="186"/>
    </location>
</feature>
<evidence type="ECO:0000313" key="3">
    <source>
        <dbReference type="Proteomes" id="UP000193986"/>
    </source>
</evidence>
<dbReference type="SUPFAM" id="SSF52540">
    <property type="entry name" value="P-loop containing nucleoside triphosphate hydrolases"/>
    <property type="match status" value="1"/>
</dbReference>
<dbReference type="GO" id="GO:0016301">
    <property type="term" value="F:kinase activity"/>
    <property type="evidence" value="ECO:0007669"/>
    <property type="project" value="InterPro"/>
</dbReference>
<dbReference type="FunCoup" id="A0A1Y2AZB4">
    <property type="interactions" value="204"/>
</dbReference>
<organism evidence="2 3">
    <name type="scientific">Naematelia encephala</name>
    <dbReference type="NCBI Taxonomy" id="71784"/>
    <lineage>
        <taxon>Eukaryota</taxon>
        <taxon>Fungi</taxon>
        <taxon>Dikarya</taxon>
        <taxon>Basidiomycota</taxon>
        <taxon>Agaricomycotina</taxon>
        <taxon>Tremellomycetes</taxon>
        <taxon>Tremellales</taxon>
        <taxon>Naemateliaceae</taxon>
        <taxon>Naematelia</taxon>
    </lineage>
</organism>
<dbReference type="InterPro" id="IPR027417">
    <property type="entry name" value="P-loop_NTPase"/>
</dbReference>
<dbReference type="Proteomes" id="UP000193986">
    <property type="component" value="Unassembled WGS sequence"/>
</dbReference>
<comment type="caution">
    <text evidence="2">The sequence shown here is derived from an EMBL/GenBank/DDBJ whole genome shotgun (WGS) entry which is preliminary data.</text>
</comment>
<dbReference type="PANTHER" id="PTHR10285">
    <property type="entry name" value="URIDINE KINASE"/>
    <property type="match status" value="1"/>
</dbReference>
<dbReference type="Pfam" id="PF00485">
    <property type="entry name" value="PRK"/>
    <property type="match status" value="1"/>
</dbReference>
<dbReference type="Gene3D" id="3.40.50.300">
    <property type="entry name" value="P-loop containing nucleotide triphosphate hydrolases"/>
    <property type="match status" value="2"/>
</dbReference>